<dbReference type="Pfam" id="PF14192">
    <property type="entry name" value="DUF4314"/>
    <property type="match status" value="1"/>
</dbReference>
<dbReference type="EMBL" id="QWEE01000045">
    <property type="protein sequence ID" value="RII93289.1"/>
    <property type="molecule type" value="Genomic_DNA"/>
</dbReference>
<evidence type="ECO:0000313" key="2">
    <source>
        <dbReference type="EMBL" id="RII93289.1"/>
    </source>
</evidence>
<dbReference type="RefSeq" id="WP_119372649.1">
    <property type="nucleotide sequence ID" value="NZ_CP040792.1"/>
</dbReference>
<feature type="domain" description="DUF4314" evidence="1">
    <location>
        <begin position="8"/>
        <end position="56"/>
    </location>
</feature>
<gene>
    <name evidence="2" type="ORF">DZF98_04775</name>
</gene>
<evidence type="ECO:0000259" key="1">
    <source>
        <dbReference type="Pfam" id="PF14192"/>
    </source>
</evidence>
<dbReference type="InterPro" id="IPR025463">
    <property type="entry name" value="DUF4314"/>
</dbReference>
<evidence type="ECO:0000313" key="3">
    <source>
        <dbReference type="Proteomes" id="UP000265355"/>
    </source>
</evidence>
<reference evidence="2 3" key="1">
    <citation type="submission" date="2018-08" db="EMBL/GenBank/DDBJ databases">
        <title>Genome Sequence of Clavibacter michiganensis Subspecies type strains, and the Atypical Peach-Colored Strains Isolated from Tomato.</title>
        <authorList>
            <person name="Osdaghi E."/>
            <person name="Portier P."/>
            <person name="Briand M."/>
            <person name="Jacques M.-A."/>
        </authorList>
    </citation>
    <scope>NUCLEOTIDE SEQUENCE [LARGE SCALE GENOMIC DNA]</scope>
    <source>
        <strain evidence="2 3">CFBP 8216</strain>
    </source>
</reference>
<accession>A0ABX9N791</accession>
<protein>
    <submittedName>
        <fullName evidence="2">DUF4314 domain-containing protein</fullName>
    </submittedName>
</protein>
<comment type="caution">
    <text evidence="2">The sequence shown here is derived from an EMBL/GenBank/DDBJ whole genome shotgun (WGS) entry which is preliminary data.</text>
</comment>
<organism evidence="2 3">
    <name type="scientific">Clavibacter californiensis</name>
    <dbReference type="NCBI Taxonomy" id="1401995"/>
    <lineage>
        <taxon>Bacteria</taxon>
        <taxon>Bacillati</taxon>
        <taxon>Actinomycetota</taxon>
        <taxon>Actinomycetes</taxon>
        <taxon>Micrococcales</taxon>
        <taxon>Microbacteriaceae</taxon>
        <taxon>Clavibacter</taxon>
    </lineage>
</organism>
<name>A0ABX9N791_9MICO</name>
<keyword evidence="3" id="KW-1185">Reference proteome</keyword>
<sequence>MSHLTPRRVRLLLMADSTALVRSGTTGTVQQVDDTGTVHVLWDDGAMLGLLPGHDVWDELCALCGHVLLPGCCPAYPTVREPEGDR</sequence>
<proteinExistence type="predicted"/>
<dbReference type="Proteomes" id="UP000265355">
    <property type="component" value="Unassembled WGS sequence"/>
</dbReference>